<proteinExistence type="predicted"/>
<reference evidence="2 3" key="1">
    <citation type="submission" date="2019-07" db="EMBL/GenBank/DDBJ databases">
        <title>Annotation for the trematode Paragonimus westermani.</title>
        <authorList>
            <person name="Choi Y.-J."/>
        </authorList>
    </citation>
    <scope>NUCLEOTIDE SEQUENCE [LARGE SCALE GENOMIC DNA]</scope>
    <source>
        <strain evidence="2">180907_Pwestermani</strain>
    </source>
</reference>
<sequence length="561" mass="62565">MLVPFSPELQQRIRTAELRFRVGDHLCVRPLRMIDDRLVGELVLADDGRTEQDIPSSDVLIEATSELLKCVTERLLKKHKYLELKRARTQGRELKFVDPCSDTCDAVVGTKRPKDSAEVSSPPPKRKNLPDTTALSKSVASDSLSSSDDGMLKQLREQCEVTATTDISPSEEKITCDKDGESGLSTAIDATSWDIADPELISRYAKFMLPANFESTDEIMEQDSVLNAQNTDDAADSVAVDTSKASLATSEWKLRETELRNAMLAALTSEQHCLPKGYLRPTTTEEFELAVRNAPASAACWTAYMTHVLSSGRCGRRDLVEARAIAERGLRAITTSGGLDCTEQDAQHARLLSFLLVMEAKELERCNQRQNQLSTVCGSDPVLEMGEQADRLSNVLTRLVNLNQAPFIRRAIDTLTDIGQFDRAEELARKLIKSNPGDMDRWLSLIKVRFRAGRLAAAREAQRNGACILRAVHLPRFLISSARLEFEFGDADRAISLFREQLLAHPKQRVIYEEFIKLLLLAGKSNEAKQLLEKAKESLKSHDCERLRALFTKETALKTSS</sequence>
<dbReference type="PANTHER" id="PTHR23270">
    <property type="entry name" value="PROGRAMMED CELL DEATH PROTEIN 11 PRE-RRNA PROCESSING PROTEIN RRP5"/>
    <property type="match status" value="1"/>
</dbReference>
<dbReference type="Gene3D" id="1.25.40.10">
    <property type="entry name" value="Tetratricopeptide repeat domain"/>
    <property type="match status" value="1"/>
</dbReference>
<dbReference type="SUPFAM" id="SSF48452">
    <property type="entry name" value="TPR-like"/>
    <property type="match status" value="1"/>
</dbReference>
<evidence type="ECO:0000313" key="3">
    <source>
        <dbReference type="Proteomes" id="UP000699462"/>
    </source>
</evidence>
<accession>A0A8T0D1B3</accession>
<feature type="compositionally biased region" description="Low complexity" evidence="1">
    <location>
        <begin position="134"/>
        <end position="149"/>
    </location>
</feature>
<dbReference type="EMBL" id="JTDF01021570">
    <property type="protein sequence ID" value="KAF8561673.1"/>
    <property type="molecule type" value="Genomic_DNA"/>
</dbReference>
<feature type="compositionally biased region" description="Basic and acidic residues" evidence="1">
    <location>
        <begin position="170"/>
        <end position="181"/>
    </location>
</feature>
<keyword evidence="3" id="KW-1185">Reference proteome</keyword>
<dbReference type="GO" id="GO:0006364">
    <property type="term" value="P:rRNA processing"/>
    <property type="evidence" value="ECO:0007669"/>
    <property type="project" value="InterPro"/>
</dbReference>
<gene>
    <name evidence="2" type="ORF">P879_07462</name>
</gene>
<dbReference type="OrthoDB" id="412781at2759"/>
<organism evidence="2 3">
    <name type="scientific">Paragonimus westermani</name>
    <dbReference type="NCBI Taxonomy" id="34504"/>
    <lineage>
        <taxon>Eukaryota</taxon>
        <taxon>Metazoa</taxon>
        <taxon>Spiralia</taxon>
        <taxon>Lophotrochozoa</taxon>
        <taxon>Platyhelminthes</taxon>
        <taxon>Trematoda</taxon>
        <taxon>Digenea</taxon>
        <taxon>Plagiorchiida</taxon>
        <taxon>Troglotremata</taxon>
        <taxon>Troglotrematidae</taxon>
        <taxon>Paragonimus</taxon>
    </lineage>
</organism>
<comment type="caution">
    <text evidence="2">The sequence shown here is derived from an EMBL/GenBank/DDBJ whole genome shotgun (WGS) entry which is preliminary data.</text>
</comment>
<dbReference type="GO" id="GO:0032040">
    <property type="term" value="C:small-subunit processome"/>
    <property type="evidence" value="ECO:0007669"/>
    <property type="project" value="TreeGrafter"/>
</dbReference>
<feature type="region of interest" description="Disordered" evidence="1">
    <location>
        <begin position="108"/>
        <end position="149"/>
    </location>
</feature>
<dbReference type="AlphaFoldDB" id="A0A8T0D1B3"/>
<evidence type="ECO:0000313" key="2">
    <source>
        <dbReference type="EMBL" id="KAF8561673.1"/>
    </source>
</evidence>
<dbReference type="InterPro" id="IPR011990">
    <property type="entry name" value="TPR-like_helical_dom_sf"/>
</dbReference>
<dbReference type="GO" id="GO:0003723">
    <property type="term" value="F:RNA binding"/>
    <property type="evidence" value="ECO:0007669"/>
    <property type="project" value="TreeGrafter"/>
</dbReference>
<dbReference type="Proteomes" id="UP000699462">
    <property type="component" value="Unassembled WGS sequence"/>
</dbReference>
<protein>
    <submittedName>
        <fullName evidence="2">Uncharacterized protein</fullName>
    </submittedName>
</protein>
<dbReference type="PANTHER" id="PTHR23270:SF10">
    <property type="entry name" value="PROTEIN RRP5 HOMOLOG"/>
    <property type="match status" value="1"/>
</dbReference>
<dbReference type="InterPro" id="IPR045209">
    <property type="entry name" value="Rrp5"/>
</dbReference>
<evidence type="ECO:0000256" key="1">
    <source>
        <dbReference type="SAM" id="MobiDB-lite"/>
    </source>
</evidence>
<feature type="region of interest" description="Disordered" evidence="1">
    <location>
        <begin position="162"/>
        <end position="181"/>
    </location>
</feature>
<name>A0A8T0D1B3_9TREM</name>